<proteinExistence type="predicted"/>
<accession>A0A6J5L545</accession>
<reference evidence="1" key="1">
    <citation type="submission" date="2020-04" db="EMBL/GenBank/DDBJ databases">
        <authorList>
            <person name="Chiriac C."/>
            <person name="Salcher M."/>
            <person name="Ghai R."/>
            <person name="Kavagutti S V."/>
        </authorList>
    </citation>
    <scope>NUCLEOTIDE SEQUENCE</scope>
</reference>
<name>A0A6J5L545_9CAUD</name>
<protein>
    <submittedName>
        <fullName evidence="1">Uncharacterized protein</fullName>
    </submittedName>
</protein>
<dbReference type="EMBL" id="LR796236">
    <property type="protein sequence ID" value="CAB4129441.1"/>
    <property type="molecule type" value="Genomic_DNA"/>
</dbReference>
<sequence>MAEKKKTAKKPALGQGGRFKAIEEQAKKSGAKNPAAVAAAAGIKKYGEKNMVKLEQKGKRDAKKGGK</sequence>
<evidence type="ECO:0000313" key="1">
    <source>
        <dbReference type="EMBL" id="CAB4129441.1"/>
    </source>
</evidence>
<organism evidence="1">
    <name type="scientific">uncultured Caudovirales phage</name>
    <dbReference type="NCBI Taxonomy" id="2100421"/>
    <lineage>
        <taxon>Viruses</taxon>
        <taxon>Duplodnaviria</taxon>
        <taxon>Heunggongvirae</taxon>
        <taxon>Uroviricota</taxon>
        <taxon>Caudoviricetes</taxon>
        <taxon>Peduoviridae</taxon>
        <taxon>Maltschvirus</taxon>
        <taxon>Maltschvirus maltsch</taxon>
    </lineage>
</organism>
<gene>
    <name evidence="1" type="ORF">UFOVP115_15</name>
</gene>